<accession>A0A8T3BVM1</accession>
<evidence type="ECO:0008006" key="9">
    <source>
        <dbReference type="Google" id="ProtNLM"/>
    </source>
</evidence>
<dbReference type="FunFam" id="1.10.630.10:FF:000007">
    <property type="entry name" value="Cytochrome P450 76C4"/>
    <property type="match status" value="2"/>
</dbReference>
<dbReference type="InterPro" id="IPR001128">
    <property type="entry name" value="Cyt_P450"/>
</dbReference>
<comment type="similarity">
    <text evidence="1">Belongs to the cytochrome P450 family.</text>
</comment>
<evidence type="ECO:0000313" key="8">
    <source>
        <dbReference type="Proteomes" id="UP000829196"/>
    </source>
</evidence>
<dbReference type="InterPro" id="IPR017972">
    <property type="entry name" value="Cyt_P450_CS"/>
</dbReference>
<dbReference type="PANTHER" id="PTHR47951:SF3">
    <property type="entry name" value="CYTOCHROME P450, FAMILY 706, SUBFAMILY A, POLYPEPTIDE 4"/>
    <property type="match status" value="1"/>
</dbReference>
<evidence type="ECO:0000256" key="4">
    <source>
        <dbReference type="ARBA" id="ARBA00023004"/>
    </source>
</evidence>
<protein>
    <recommendedName>
        <fullName evidence="9">Cytochrome P450</fullName>
    </recommendedName>
</protein>
<dbReference type="SMR" id="A0A8T3BVM1"/>
<feature type="transmembrane region" description="Helical" evidence="6">
    <location>
        <begin position="542"/>
        <end position="562"/>
    </location>
</feature>
<dbReference type="PROSITE" id="PS00086">
    <property type="entry name" value="CYTOCHROME_P450"/>
    <property type="match status" value="2"/>
</dbReference>
<keyword evidence="3" id="KW-0560">Oxidoreductase</keyword>
<dbReference type="PRINTS" id="PR00463">
    <property type="entry name" value="EP450I"/>
</dbReference>
<comment type="caution">
    <text evidence="7">The sequence shown here is derived from an EMBL/GenBank/DDBJ whole genome shotgun (WGS) entry which is preliminary data.</text>
</comment>
<evidence type="ECO:0000256" key="3">
    <source>
        <dbReference type="ARBA" id="ARBA00023002"/>
    </source>
</evidence>
<feature type="binding site" description="axial binding residue" evidence="5">
    <location>
        <position position="462"/>
    </location>
    <ligand>
        <name>heme</name>
        <dbReference type="ChEBI" id="CHEBI:30413"/>
    </ligand>
    <ligandPart>
        <name>Fe</name>
        <dbReference type="ChEBI" id="CHEBI:18248"/>
    </ligandPart>
</feature>
<dbReference type="SUPFAM" id="SSF48264">
    <property type="entry name" value="Cytochrome P450"/>
    <property type="match status" value="2"/>
</dbReference>
<dbReference type="PRINTS" id="PR00385">
    <property type="entry name" value="P450"/>
</dbReference>
<organism evidence="7 8">
    <name type="scientific">Dendrobium nobile</name>
    <name type="common">Orchid</name>
    <dbReference type="NCBI Taxonomy" id="94219"/>
    <lineage>
        <taxon>Eukaryota</taxon>
        <taxon>Viridiplantae</taxon>
        <taxon>Streptophyta</taxon>
        <taxon>Embryophyta</taxon>
        <taxon>Tracheophyta</taxon>
        <taxon>Spermatophyta</taxon>
        <taxon>Magnoliopsida</taxon>
        <taxon>Liliopsida</taxon>
        <taxon>Asparagales</taxon>
        <taxon>Orchidaceae</taxon>
        <taxon>Epidendroideae</taxon>
        <taxon>Malaxideae</taxon>
        <taxon>Dendrobiinae</taxon>
        <taxon>Dendrobium</taxon>
    </lineage>
</organism>
<evidence type="ECO:0000313" key="7">
    <source>
        <dbReference type="EMBL" id="KAI0520510.1"/>
    </source>
</evidence>
<name>A0A8T3BVM1_DENNO</name>
<dbReference type="OrthoDB" id="6764281at2759"/>
<reference evidence="7" key="1">
    <citation type="journal article" date="2022" name="Front. Genet.">
        <title>Chromosome-Scale Assembly of the Dendrobium nobile Genome Provides Insights Into the Molecular Mechanism of the Biosynthesis of the Medicinal Active Ingredient of Dendrobium.</title>
        <authorList>
            <person name="Xu Q."/>
            <person name="Niu S.-C."/>
            <person name="Li K.-L."/>
            <person name="Zheng P.-J."/>
            <person name="Zhang X.-J."/>
            <person name="Jia Y."/>
            <person name="Liu Y."/>
            <person name="Niu Y.-X."/>
            <person name="Yu L.-H."/>
            <person name="Chen D.-F."/>
            <person name="Zhang G.-Q."/>
        </authorList>
    </citation>
    <scope>NUCLEOTIDE SEQUENCE</scope>
    <source>
        <tissue evidence="7">Leaf</tissue>
    </source>
</reference>
<evidence type="ECO:0000256" key="2">
    <source>
        <dbReference type="ARBA" id="ARBA00022723"/>
    </source>
</evidence>
<dbReference type="AlphaFoldDB" id="A0A8T3BVM1"/>
<keyword evidence="6" id="KW-1133">Transmembrane helix</keyword>
<feature type="transmembrane region" description="Helical" evidence="6">
    <location>
        <begin position="12"/>
        <end position="33"/>
    </location>
</feature>
<dbReference type="EMBL" id="JAGYWB010000006">
    <property type="protein sequence ID" value="KAI0520510.1"/>
    <property type="molecule type" value="Genomic_DNA"/>
</dbReference>
<dbReference type="InterPro" id="IPR036396">
    <property type="entry name" value="Cyt_P450_sf"/>
</dbReference>
<proteinExistence type="inferred from homology"/>
<keyword evidence="5" id="KW-0349">Heme</keyword>
<gene>
    <name evidence="7" type="ORF">KFK09_007986</name>
</gene>
<evidence type="ECO:0000256" key="6">
    <source>
        <dbReference type="SAM" id="Phobius"/>
    </source>
</evidence>
<dbReference type="GO" id="GO:0020037">
    <property type="term" value="F:heme binding"/>
    <property type="evidence" value="ECO:0007669"/>
    <property type="project" value="InterPro"/>
</dbReference>
<sequence length="1161" mass="129353">MALIFRPEISAGTGVTALVTFYLTALFLFLIRLKRRKGSEKKQTLPLPPGPHGLPILGSLPFLNPNLHQYFADLARSYGPIVSLRLGSKLCVVVSSPSAARQIFKDQDAAFANHATPAATLVYFRGSNLDLLWSPYGPHWRMLRKIAVHEILSTAGIEAVAPLRCLEMRRTVEVVCARAKMGAAVDVRETSFLTVLNMMTSMLWGEQVGGSSEGAEFRRAIEGAVDILMAPNVADFFPVLAPLDPQGLGRRTKKLMLWINKFLGEIVEKKKQIMVSGERRRDVLEALLDLVESGNSQPPFSLDDLYKLLVDLIGGSADTISTAVEWSMAELLSNPKKMRTAQQELDAVIGKHRIVEESDIPQLHYLSAVVKESLRLHPPLPLLIPHCPSTHCVVGGFSVPAGTSVFVNVWAIHRDPHLWGEDAEEFKPERFLETGRQKNDFYLGRGKDEFCYLPFGAGRRVCVGTAIGENMVIYMVASLLHSFEWRLPKGASLELGEKFGAVLRKVEQLFAVPTMRLDTPELYLYSDSAGLMSMFIDRLCNYYILFLIIIYILIISWMVSAIEREVGSDLVNMKFSTPNCPKSLATLHRATSEHVIGSALSADFISSICTLPASDSSQSMTHRQIQSQTTMASPSSSNSPALGSSFFIQFLAATIPFITLFIALLLTIAHYITIKLSQTKSLPPGPPGLPFLGNLSLILRPNLHHRLADLSLTYGPIMRLRLGTKLWIVISSPTIAKQIFTEKDLDFSNHEQPIAATVISYGGSNLVRCSYGATWRMLRRVFVHELVNAKSLDAAAELRRGEMKRAVRGIWAKQGKCSINVGELGFEVSLNMLMAMLCGEEQSVKWREKGVEFRRVMMETVELLGRQNVSDYLPLLSWFDLQGIERGMKKRVAWMDGVYEEMIEERMKMRECGAAGDEEGESGKDLLWKLLKIRDGEDPRFKLSNIQLKALIMDFLVGGTTGAWTTIEWLMAELIHRPEAYRRALNELDTVVGRKLAVEESDIPHLPYLRSLIKETLRLHSVIPLLVPRVPVRPITIAGHLIPAGARVVTNVWAIQNNPEVWDKPHEFRPERFLPGGEGESIAGGFGFFPFGAGRRKCAGLPLAERMVPFVAANLLHLFEWRVSEGEGTDLKERSGVTLTKEKPLVAVAVARFPACKEMYE</sequence>
<dbReference type="Proteomes" id="UP000829196">
    <property type="component" value="Unassembled WGS sequence"/>
</dbReference>
<evidence type="ECO:0000256" key="5">
    <source>
        <dbReference type="PIRSR" id="PIRSR602401-1"/>
    </source>
</evidence>
<feature type="transmembrane region" description="Helical" evidence="6">
    <location>
        <begin position="646"/>
        <end position="672"/>
    </location>
</feature>
<comment type="cofactor">
    <cofactor evidence="5">
        <name>heme</name>
        <dbReference type="ChEBI" id="CHEBI:30413"/>
    </cofactor>
</comment>
<keyword evidence="6" id="KW-0812">Transmembrane</keyword>
<dbReference type="GO" id="GO:0016709">
    <property type="term" value="F:oxidoreductase activity, acting on paired donors, with incorporation or reduction of molecular oxygen, NAD(P)H as one donor, and incorporation of one atom of oxygen"/>
    <property type="evidence" value="ECO:0007669"/>
    <property type="project" value="UniProtKB-ARBA"/>
</dbReference>
<keyword evidence="2 5" id="KW-0479">Metal-binding</keyword>
<keyword evidence="6" id="KW-0472">Membrane</keyword>
<dbReference type="GO" id="GO:0005506">
    <property type="term" value="F:iron ion binding"/>
    <property type="evidence" value="ECO:0007669"/>
    <property type="project" value="InterPro"/>
</dbReference>
<dbReference type="PANTHER" id="PTHR47951">
    <property type="entry name" value="OS08G0547900 PROTEIN"/>
    <property type="match status" value="1"/>
</dbReference>
<dbReference type="Pfam" id="PF00067">
    <property type="entry name" value="p450"/>
    <property type="match status" value="2"/>
</dbReference>
<keyword evidence="4 5" id="KW-0408">Iron</keyword>
<dbReference type="InterPro" id="IPR002401">
    <property type="entry name" value="Cyt_P450_E_grp-I"/>
</dbReference>
<dbReference type="Gene3D" id="1.10.630.10">
    <property type="entry name" value="Cytochrome P450"/>
    <property type="match status" value="2"/>
</dbReference>
<keyword evidence="8" id="KW-1185">Reference proteome</keyword>
<dbReference type="GO" id="GO:0051502">
    <property type="term" value="P:diterpene phytoalexin biosynthetic process"/>
    <property type="evidence" value="ECO:0007669"/>
    <property type="project" value="UniProtKB-ARBA"/>
</dbReference>
<evidence type="ECO:0000256" key="1">
    <source>
        <dbReference type="ARBA" id="ARBA00010617"/>
    </source>
</evidence>